<gene>
    <name evidence="2" type="ORF">UVI_02051870</name>
</gene>
<dbReference type="AlphaFoldDB" id="A0A1B5L8Z2"/>
<name>A0A1B5L8Z2_USTVR</name>
<organism evidence="2 3">
    <name type="scientific">Ustilaginoidea virens</name>
    <name type="common">Rice false smut fungus</name>
    <name type="synonym">Villosiclava virens</name>
    <dbReference type="NCBI Taxonomy" id="1159556"/>
    <lineage>
        <taxon>Eukaryota</taxon>
        <taxon>Fungi</taxon>
        <taxon>Dikarya</taxon>
        <taxon>Ascomycota</taxon>
        <taxon>Pezizomycotina</taxon>
        <taxon>Sordariomycetes</taxon>
        <taxon>Hypocreomycetidae</taxon>
        <taxon>Hypocreales</taxon>
        <taxon>Clavicipitaceae</taxon>
        <taxon>Ustilaginoidea</taxon>
    </lineage>
</organism>
<sequence length="159" mass="18411">MATEFWRVQNAARAPEWGLLQRSCSWLRRRRRLNSCGGKKVPNLLISSLVGHSHLKEWLEVINDAVASMRGRDGTSKSLKMRAEGGPPRCQVKHVRYRKGRQRYCKDAGKGSKFYWSDMMRSSLRGAMVGAGYVITTFPILADIRYPDRLWRPRSCRRR</sequence>
<keyword evidence="1" id="KW-0472">Membrane</keyword>
<keyword evidence="1" id="KW-0812">Transmembrane</keyword>
<evidence type="ECO:0000313" key="2">
    <source>
        <dbReference type="EMBL" id="GAO20125.1"/>
    </source>
</evidence>
<accession>A0A1B5L8Z2</accession>
<evidence type="ECO:0000256" key="1">
    <source>
        <dbReference type="SAM" id="Phobius"/>
    </source>
</evidence>
<dbReference type="EMBL" id="BBTG02000039">
    <property type="protein sequence ID" value="GAO20125.1"/>
    <property type="molecule type" value="Genomic_DNA"/>
</dbReference>
<evidence type="ECO:0000313" key="3">
    <source>
        <dbReference type="Proteomes" id="UP000054053"/>
    </source>
</evidence>
<feature type="transmembrane region" description="Helical" evidence="1">
    <location>
        <begin position="123"/>
        <end position="142"/>
    </location>
</feature>
<comment type="caution">
    <text evidence="2">The sequence shown here is derived from an EMBL/GenBank/DDBJ whole genome shotgun (WGS) entry which is preliminary data.</text>
</comment>
<reference evidence="3" key="1">
    <citation type="journal article" date="2016" name="Genome Announc.">
        <title>Genome sequence of Ustilaginoidea virens IPU010, a rice pathogenic fungus causing false smut.</title>
        <authorList>
            <person name="Kumagai T."/>
            <person name="Ishii T."/>
            <person name="Terai G."/>
            <person name="Umemura M."/>
            <person name="Machida M."/>
            <person name="Asai K."/>
        </authorList>
    </citation>
    <scope>NUCLEOTIDE SEQUENCE [LARGE SCALE GENOMIC DNA]</scope>
    <source>
        <strain evidence="3">IPU010</strain>
    </source>
</reference>
<proteinExistence type="predicted"/>
<dbReference type="Proteomes" id="UP000054053">
    <property type="component" value="Unassembled WGS sequence"/>
</dbReference>
<protein>
    <submittedName>
        <fullName evidence="2">Uncharacterized protein</fullName>
    </submittedName>
</protein>
<keyword evidence="1" id="KW-1133">Transmembrane helix</keyword>